<dbReference type="EMBL" id="QPMH01000001">
    <property type="protein sequence ID" value="RDD63802.1"/>
    <property type="molecule type" value="Genomic_DNA"/>
</dbReference>
<keyword evidence="9 14" id="KW-0326">Glycosidase</keyword>
<evidence type="ECO:0000256" key="12">
    <source>
        <dbReference type="ARBA" id="ARBA00034013"/>
    </source>
</evidence>
<dbReference type="Gene3D" id="3.20.20.80">
    <property type="entry name" value="Glycosidases"/>
    <property type="match status" value="1"/>
</dbReference>
<proteinExistence type="inferred from homology"/>
<dbReference type="PIRSF" id="PIRSF006337">
    <property type="entry name" value="Trehalose_TreZ"/>
    <property type="match status" value="1"/>
</dbReference>
<dbReference type="Proteomes" id="UP000253941">
    <property type="component" value="Unassembled WGS sequence"/>
</dbReference>
<dbReference type="Pfam" id="PF00128">
    <property type="entry name" value="Alpha-amylase"/>
    <property type="match status" value="1"/>
</dbReference>
<comment type="caution">
    <text evidence="19">The sequence shown here is derived from an EMBL/GenBank/DDBJ whole genome shotgun (WGS) entry which is preliminary data.</text>
</comment>
<gene>
    <name evidence="19" type="primary">treZ</name>
    <name evidence="19" type="ORF">DRB17_01130</name>
</gene>
<dbReference type="PANTHER" id="PTHR43651">
    <property type="entry name" value="1,4-ALPHA-GLUCAN-BRANCHING ENZYME"/>
    <property type="match status" value="1"/>
</dbReference>
<evidence type="ECO:0000256" key="9">
    <source>
        <dbReference type="ARBA" id="ARBA00023295"/>
    </source>
</evidence>
<dbReference type="UniPathway" id="UPA00299"/>
<evidence type="ECO:0000256" key="3">
    <source>
        <dbReference type="ARBA" id="ARBA00008061"/>
    </source>
</evidence>
<evidence type="ECO:0000256" key="7">
    <source>
        <dbReference type="ARBA" id="ARBA00022801"/>
    </source>
</evidence>
<sequence length="600" mass="66318">MSRAGHEMPFGARVNPDGTVRFQIWAPAASKVELVVDGDSAALPLNQLADGWFAATAQVSPGSRYRFRIDGGQQVPDPASRFQPEGVHGPSEVVDPHAYSWTNPSWPGRPWHEAVLYELHIGAFTSEGNYAAATEKLTYLRDLGVTAVELMPVAQAAGRRTWGYDGVQLFAPNRAYGRPEDLKAFVDRAHGLGLMVFLDVVYNHFGPEGNYLPLYAPQFFTSAHHTPWGEAIAFDGPHARTVRDFFIHNALYWLTEYGIDGLRLDAVHAIQDNVRTEFLRELAGAVHQRFADTRQVHLVLENDANEARLLDAYDAQWNDDLHHALHVTITGETEGYYQDYAGDPVGALGRCLVEGFAYQGEHSAFRDRARGEPSAALPTTAFVGFLQNHDQVGNRPLSERITEQAPREAIPAATAIVLLSPQPPLLFMGEEWAARQPFPFFCDFGPDLADAVLEGRRQEFAAFPGFEAAAARSEIPDPNAPETFERAILDWSALEASRHAEWLAFTRHLLAVRRELLAPRLDRFAGHAGSFRTMGGGLLRVDWDFDEGGRYTLLANLSATATRVEADAAVLPGKVIYAGPDKVHPPFLAPWTVIWSLNVP</sequence>
<name>A0A369TG63_9PROT</name>
<comment type="catalytic activity">
    <reaction evidence="12 14">
        <text>hydrolysis of (1-&gt;4)-alpha-D-glucosidic linkage in 4-alpha-D-[(1-&gt;4)-alpha-D-glucanosyl]n trehalose to yield trehalose and (1-&gt;4)-alpha-D-glucan.</text>
        <dbReference type="EC" id="3.2.1.141"/>
    </reaction>
</comment>
<feature type="binding site" evidence="16">
    <location>
        <begin position="389"/>
        <end position="394"/>
    </location>
    <ligand>
        <name>substrate</name>
    </ligand>
</feature>
<feature type="binding site" evidence="16">
    <location>
        <begin position="319"/>
        <end position="323"/>
    </location>
    <ligand>
        <name>substrate</name>
    </ligand>
</feature>
<accession>A0A369TG63</accession>
<dbReference type="InterPro" id="IPR044901">
    <property type="entry name" value="Trehalose_TreZ_E-set_sf"/>
</dbReference>
<keyword evidence="20" id="KW-1185">Reference proteome</keyword>
<protein>
    <recommendedName>
        <fullName evidence="5 13">Malto-oligosyltrehalose trehalohydrolase</fullName>
        <shortName evidence="14">MTHase</shortName>
        <ecNumber evidence="4 13">3.2.1.141</ecNumber>
    </recommendedName>
    <alternativeName>
        <fullName evidence="11 14">4-alpha-D-((1-&gt;4)-alpha-D-glucano)trehalose trehalohydrolase</fullName>
    </alternativeName>
    <alternativeName>
        <fullName evidence="10 14">Maltooligosyl trehalose trehalohydrolase</fullName>
    </alternativeName>
</protein>
<evidence type="ECO:0000256" key="10">
    <source>
        <dbReference type="ARBA" id="ARBA00032057"/>
    </source>
</evidence>
<dbReference type="PANTHER" id="PTHR43651:SF11">
    <property type="entry name" value="MALTO-OLIGOSYLTREHALOSE TREHALOHYDROLASE"/>
    <property type="match status" value="1"/>
</dbReference>
<keyword evidence="6" id="KW-0963">Cytoplasm</keyword>
<dbReference type="InterPro" id="IPR014756">
    <property type="entry name" value="Ig_E-set"/>
</dbReference>
<dbReference type="GO" id="GO:0005992">
    <property type="term" value="P:trehalose biosynthetic process"/>
    <property type="evidence" value="ECO:0007669"/>
    <property type="project" value="UniProtKB-UniRule"/>
</dbReference>
<dbReference type="InterPro" id="IPR012768">
    <property type="entry name" value="Trehalose_TreZ"/>
</dbReference>
<evidence type="ECO:0000256" key="2">
    <source>
        <dbReference type="ARBA" id="ARBA00005199"/>
    </source>
</evidence>
<dbReference type="InterPro" id="IPR022567">
    <property type="entry name" value="DUF3459"/>
</dbReference>
<evidence type="ECO:0000256" key="14">
    <source>
        <dbReference type="PIRNR" id="PIRNR006337"/>
    </source>
</evidence>
<dbReference type="GO" id="GO:0005737">
    <property type="term" value="C:cytoplasm"/>
    <property type="evidence" value="ECO:0007669"/>
    <property type="project" value="UniProtKB-SubCell"/>
</dbReference>
<evidence type="ECO:0000256" key="13">
    <source>
        <dbReference type="NCBIfam" id="TIGR02402"/>
    </source>
</evidence>
<feature type="active site" description="Nucleophile" evidence="15">
    <location>
        <position position="265"/>
    </location>
</feature>
<evidence type="ECO:0000259" key="18">
    <source>
        <dbReference type="SMART" id="SM00642"/>
    </source>
</evidence>
<dbReference type="NCBIfam" id="TIGR02402">
    <property type="entry name" value="trehalose_TreZ"/>
    <property type="match status" value="1"/>
</dbReference>
<evidence type="ECO:0000313" key="19">
    <source>
        <dbReference type="EMBL" id="RDD63802.1"/>
    </source>
</evidence>
<dbReference type="AlphaFoldDB" id="A0A369TG63"/>
<evidence type="ECO:0000256" key="1">
    <source>
        <dbReference type="ARBA" id="ARBA00004496"/>
    </source>
</evidence>
<evidence type="ECO:0000256" key="15">
    <source>
        <dbReference type="PIRSR" id="PIRSR006337-1"/>
    </source>
</evidence>
<feature type="domain" description="Glycosyl hydrolase family 13 catalytic" evidence="18">
    <location>
        <begin position="93"/>
        <end position="472"/>
    </location>
</feature>
<evidence type="ECO:0000256" key="16">
    <source>
        <dbReference type="PIRSR" id="PIRSR006337-2"/>
    </source>
</evidence>
<evidence type="ECO:0000256" key="11">
    <source>
        <dbReference type="ARBA" id="ARBA00033284"/>
    </source>
</evidence>
<dbReference type="InterPro" id="IPR006047">
    <property type="entry name" value="GH13_cat_dom"/>
</dbReference>
<dbReference type="InterPro" id="IPR017853">
    <property type="entry name" value="GH"/>
</dbReference>
<evidence type="ECO:0000256" key="8">
    <source>
        <dbReference type="ARBA" id="ARBA00023277"/>
    </source>
</evidence>
<keyword evidence="8" id="KW-0119">Carbohydrate metabolism</keyword>
<keyword evidence="7 14" id="KW-0378">Hydrolase</keyword>
<comment type="subcellular location">
    <subcellularLocation>
        <location evidence="1 15">Cytoplasm</location>
    </subcellularLocation>
</comment>
<evidence type="ECO:0000256" key="6">
    <source>
        <dbReference type="ARBA" id="ARBA00022490"/>
    </source>
</evidence>
<dbReference type="InterPro" id="IPR004193">
    <property type="entry name" value="Glyco_hydro_13_N"/>
</dbReference>
<dbReference type="SUPFAM" id="SSF81296">
    <property type="entry name" value="E set domains"/>
    <property type="match status" value="1"/>
</dbReference>
<dbReference type="EC" id="3.2.1.141" evidence="4 13"/>
<evidence type="ECO:0000256" key="5">
    <source>
        <dbReference type="ARBA" id="ARBA00015938"/>
    </source>
</evidence>
<evidence type="ECO:0000256" key="4">
    <source>
        <dbReference type="ARBA" id="ARBA00012268"/>
    </source>
</evidence>
<dbReference type="Gene3D" id="2.60.40.10">
    <property type="entry name" value="Immunoglobulins"/>
    <property type="match status" value="1"/>
</dbReference>
<comment type="pathway">
    <text evidence="2 14">Glycan biosynthesis; trehalose biosynthesis.</text>
</comment>
<comment type="similarity">
    <text evidence="3 14">Belongs to the glycosyl hydrolase 13 family.</text>
</comment>
<feature type="active site" description="Proton donor" evidence="15">
    <location>
        <position position="301"/>
    </location>
</feature>
<dbReference type="CDD" id="cd02853">
    <property type="entry name" value="E_set_MTHase_like_N"/>
    <property type="match status" value="1"/>
</dbReference>
<dbReference type="RefSeq" id="WP_114580315.1">
    <property type="nucleotide sequence ID" value="NZ_QPMH01000001.1"/>
</dbReference>
<reference evidence="19 20" key="1">
    <citation type="submission" date="2018-07" db="EMBL/GenBank/DDBJ databases">
        <title>Venubactetium sediminum gen. nov., sp. nov., isolated from a marine solar saltern.</title>
        <authorList>
            <person name="Wang S."/>
        </authorList>
    </citation>
    <scope>NUCLEOTIDE SEQUENCE [LARGE SCALE GENOMIC DNA]</scope>
    <source>
        <strain evidence="19 20">WD2A32</strain>
    </source>
</reference>
<feature type="binding site" evidence="16">
    <location>
        <begin position="263"/>
        <end position="268"/>
    </location>
    <ligand>
        <name>substrate</name>
    </ligand>
</feature>
<evidence type="ECO:0000256" key="17">
    <source>
        <dbReference type="PIRSR" id="PIRSR006337-3"/>
    </source>
</evidence>
<dbReference type="SUPFAM" id="SSF51445">
    <property type="entry name" value="(Trans)glycosidases"/>
    <property type="match status" value="1"/>
</dbReference>
<evidence type="ECO:0000313" key="20">
    <source>
        <dbReference type="Proteomes" id="UP000253941"/>
    </source>
</evidence>
<dbReference type="CDD" id="cd11325">
    <property type="entry name" value="AmyAc_GTHase"/>
    <property type="match status" value="1"/>
</dbReference>
<dbReference type="SMART" id="SM00642">
    <property type="entry name" value="Aamy"/>
    <property type="match status" value="1"/>
</dbReference>
<feature type="site" description="Transition state stabilizer" evidence="17">
    <location>
        <position position="390"/>
    </location>
</feature>
<dbReference type="InterPro" id="IPR013783">
    <property type="entry name" value="Ig-like_fold"/>
</dbReference>
<organism evidence="19 20">
    <name type="scientific">Ferruginivarius sediminum</name>
    <dbReference type="NCBI Taxonomy" id="2661937"/>
    <lineage>
        <taxon>Bacteria</taxon>
        <taxon>Pseudomonadati</taxon>
        <taxon>Pseudomonadota</taxon>
        <taxon>Alphaproteobacteria</taxon>
        <taxon>Rhodospirillales</taxon>
        <taxon>Rhodospirillaceae</taxon>
        <taxon>Ferruginivarius</taxon>
    </lineage>
</organism>
<dbReference type="Pfam" id="PF11941">
    <property type="entry name" value="DUF3459"/>
    <property type="match status" value="1"/>
</dbReference>
<dbReference type="Pfam" id="PF02922">
    <property type="entry name" value="CBM_48"/>
    <property type="match status" value="1"/>
</dbReference>
<dbReference type="GO" id="GO:0033942">
    <property type="term" value="F:4-alpha-D-(1-&gt;4)-alpha-D-glucanotrehalose trehalohydrolase activity"/>
    <property type="evidence" value="ECO:0007669"/>
    <property type="project" value="UniProtKB-EC"/>
</dbReference>
<dbReference type="Gene3D" id="1.10.10.760">
    <property type="entry name" value="E-set domains of sugar-utilizing enzymes"/>
    <property type="match status" value="1"/>
</dbReference>